<dbReference type="PANTHER" id="PTHR30543">
    <property type="entry name" value="CHROMATE REDUCTASE"/>
    <property type="match status" value="1"/>
</dbReference>
<keyword evidence="2" id="KW-0560">Oxidoreductase</keyword>
<dbReference type="InterPro" id="IPR050712">
    <property type="entry name" value="NAD(P)H-dep_reductase"/>
</dbReference>
<dbReference type="Pfam" id="PF03358">
    <property type="entry name" value="FMN_red"/>
    <property type="match status" value="1"/>
</dbReference>
<dbReference type="GO" id="GO:0016491">
    <property type="term" value="F:oxidoreductase activity"/>
    <property type="evidence" value="ECO:0007669"/>
    <property type="project" value="UniProtKB-KW"/>
</dbReference>
<name>A0ABU7LKJ4_9NOCA</name>
<evidence type="ECO:0000259" key="1">
    <source>
        <dbReference type="Pfam" id="PF03358"/>
    </source>
</evidence>
<keyword evidence="3" id="KW-1185">Reference proteome</keyword>
<dbReference type="Proteomes" id="UP001336020">
    <property type="component" value="Unassembled WGS sequence"/>
</dbReference>
<dbReference type="PANTHER" id="PTHR30543:SF21">
    <property type="entry name" value="NAD(P)H-DEPENDENT FMN REDUCTASE LOT6"/>
    <property type="match status" value="1"/>
</dbReference>
<gene>
    <name evidence="2" type="ORF">Q7514_31650</name>
</gene>
<feature type="domain" description="NADPH-dependent FMN reductase-like" evidence="1">
    <location>
        <begin position="10"/>
        <end position="149"/>
    </location>
</feature>
<evidence type="ECO:0000313" key="3">
    <source>
        <dbReference type="Proteomes" id="UP001336020"/>
    </source>
</evidence>
<dbReference type="Gene3D" id="3.40.50.360">
    <property type="match status" value="1"/>
</dbReference>
<organism evidence="2 3">
    <name type="scientific">Rhodococcus artemisiae</name>
    <dbReference type="NCBI Taxonomy" id="714159"/>
    <lineage>
        <taxon>Bacteria</taxon>
        <taxon>Bacillati</taxon>
        <taxon>Actinomycetota</taxon>
        <taxon>Actinomycetes</taxon>
        <taxon>Mycobacteriales</taxon>
        <taxon>Nocardiaceae</taxon>
        <taxon>Rhodococcus</taxon>
    </lineage>
</organism>
<dbReference type="EC" id="1.-.-.-" evidence="2"/>
<dbReference type="EMBL" id="JAUTXY010000027">
    <property type="protein sequence ID" value="MEE2062088.1"/>
    <property type="molecule type" value="Genomic_DNA"/>
</dbReference>
<protein>
    <submittedName>
        <fullName evidence="2">NAD(P)H-dependent oxidoreductase</fullName>
        <ecNumber evidence="2">1.-.-.-</ecNumber>
    </submittedName>
</protein>
<proteinExistence type="predicted"/>
<evidence type="ECO:0000313" key="2">
    <source>
        <dbReference type="EMBL" id="MEE2062088.1"/>
    </source>
</evidence>
<sequence length="195" mass="21565">MDQKRQAPIRLGIIVASVRAGRVAPVVANWFAEMVRRHSGVDGQEFGIDIIDLAETPLPQDLSGGSEVEAFTRRIDATEAFVVITSEYNHGYPAALKTAIDSVKHEWRAKPVGFVSYGGLSGGLRAVEQLRQVVVEVHMVPVRESVSFHRVRHAFAADGTTRDGAAIDSAGRMLRQLEWWVHAVRRGREDRPYPG</sequence>
<dbReference type="SUPFAM" id="SSF52218">
    <property type="entry name" value="Flavoproteins"/>
    <property type="match status" value="1"/>
</dbReference>
<reference evidence="2 3" key="1">
    <citation type="submission" date="2023-07" db="EMBL/GenBank/DDBJ databases">
        <authorList>
            <person name="Girao M."/>
            <person name="Carvalho M.F."/>
        </authorList>
    </citation>
    <scope>NUCLEOTIDE SEQUENCE [LARGE SCALE GENOMIC DNA]</scope>
    <source>
        <strain evidence="2 3">YIM65754</strain>
    </source>
</reference>
<dbReference type="InterPro" id="IPR029039">
    <property type="entry name" value="Flavoprotein-like_sf"/>
</dbReference>
<dbReference type="RefSeq" id="WP_330137187.1">
    <property type="nucleotide sequence ID" value="NZ_JAUTXY010000027.1"/>
</dbReference>
<dbReference type="InterPro" id="IPR005025">
    <property type="entry name" value="FMN_Rdtase-like_dom"/>
</dbReference>
<comment type="caution">
    <text evidence="2">The sequence shown here is derived from an EMBL/GenBank/DDBJ whole genome shotgun (WGS) entry which is preliminary data.</text>
</comment>
<accession>A0ABU7LKJ4</accession>